<dbReference type="InterPro" id="IPR011047">
    <property type="entry name" value="Quinoprotein_ADH-like_sf"/>
</dbReference>
<evidence type="ECO:0000313" key="1">
    <source>
        <dbReference type="EMBL" id="MFD0688266.1"/>
    </source>
</evidence>
<keyword evidence="2" id="KW-1185">Reference proteome</keyword>
<dbReference type="RefSeq" id="WP_131762992.1">
    <property type="nucleotide sequence ID" value="NZ_CAACUY010000280.1"/>
</dbReference>
<accession>A0ABW2XP04</accession>
<reference evidence="2" key="1">
    <citation type="journal article" date="2019" name="Int. J. Syst. Evol. Microbiol.">
        <title>The Global Catalogue of Microorganisms (GCM) 10K type strain sequencing project: providing services to taxonomists for standard genome sequencing and annotation.</title>
        <authorList>
            <consortium name="The Broad Institute Genomics Platform"/>
            <consortium name="The Broad Institute Genome Sequencing Center for Infectious Disease"/>
            <person name="Wu L."/>
            <person name="Ma J."/>
        </authorList>
    </citation>
    <scope>NUCLEOTIDE SEQUENCE [LARGE SCALE GENOMIC DNA]</scope>
    <source>
        <strain evidence="2">JCM 9371</strain>
    </source>
</reference>
<organism evidence="1 2">
    <name type="scientific">Actinomadura fibrosa</name>
    <dbReference type="NCBI Taxonomy" id="111802"/>
    <lineage>
        <taxon>Bacteria</taxon>
        <taxon>Bacillati</taxon>
        <taxon>Actinomycetota</taxon>
        <taxon>Actinomycetes</taxon>
        <taxon>Streptosporangiales</taxon>
        <taxon>Thermomonosporaceae</taxon>
        <taxon>Actinomadura</taxon>
    </lineage>
</organism>
<name>A0ABW2XP04_9ACTN</name>
<dbReference type="SUPFAM" id="SSF50998">
    <property type="entry name" value="Quinoprotein alcohol dehydrogenase-like"/>
    <property type="match status" value="1"/>
</dbReference>
<gene>
    <name evidence="1" type="ORF">ACFQZM_27485</name>
</gene>
<dbReference type="Gene3D" id="2.130.10.10">
    <property type="entry name" value="YVTN repeat-like/Quinoprotein amine dehydrogenase"/>
    <property type="match status" value="1"/>
</dbReference>
<proteinExistence type="predicted"/>
<protein>
    <recommendedName>
        <fullName evidence="3">WD40 repeat domain-containing protein</fullName>
    </recommendedName>
</protein>
<dbReference type="InterPro" id="IPR015943">
    <property type="entry name" value="WD40/YVTN_repeat-like_dom_sf"/>
</dbReference>
<dbReference type="EMBL" id="JBHTGP010000013">
    <property type="protein sequence ID" value="MFD0688266.1"/>
    <property type="molecule type" value="Genomic_DNA"/>
</dbReference>
<evidence type="ECO:0008006" key="3">
    <source>
        <dbReference type="Google" id="ProtNLM"/>
    </source>
</evidence>
<sequence length="337" mass="34438">MIRNVPAEPLAPGAFDGVAVTAAGDALAFASRPGEGANVGRAWDLATGAPLGPPIPEFPDDGAEWAFGALPGPAGALPGPVGAPSGPVVAWTRRDRVHVHHLRTGAELALDPDRATQPDLIGLAAHGGRGAVVAVFGPAHDAGVVVWDTATGEELGEFGVWLGHWSAIDRLLLHHLPATGPLIALTCDTEHADLADAAEAHQVRVLDVERGEEVARLPSLGCRHAALVPGPETGPGGALVVQPDGADLLVRRLDGERVAALAVPGTCEQLAAASVAGRVVVAAVLRDRPDESLLWDAASPDPSQRVGVPAPVNDLALAHDGTLVLATDEGLYRARSA</sequence>
<evidence type="ECO:0000313" key="2">
    <source>
        <dbReference type="Proteomes" id="UP001597063"/>
    </source>
</evidence>
<dbReference type="Proteomes" id="UP001597063">
    <property type="component" value="Unassembled WGS sequence"/>
</dbReference>
<comment type="caution">
    <text evidence="1">The sequence shown here is derived from an EMBL/GenBank/DDBJ whole genome shotgun (WGS) entry which is preliminary data.</text>
</comment>